<sequence>MNKYLVLILFFLVHLSFLFYMYPVNIIESSTKGYWEPILVGFLMEALLIGVYLKGLSAFPRKDIIDIFTGKSGKWLARVLLTPFFIFLFVNFGTMHRVEFDSVNVVLLPKTPLLFILLLYLIPLYAAWKGLQSIARGAVLLFVFGVPLILFSLMSSIKNFDFHQVFPLLDTQMAFFSKPEFYSALLAHTGFLFLGMIGLNKNASMRYLIPILIVIFIFGLAAVYVPLLIFGPESIIYLRYPVVLTSDTVDMEWVIFDWLPTFFVISTIAISMVEAAISLWMMTTLMHKLAFPAKRGWSVIIVGAALYVFSAMIPNTDWLDQLTTWNSVFGLYSIVVIPITVLLMSLKDRRDSA</sequence>
<evidence type="ECO:0000256" key="5">
    <source>
        <dbReference type="ARBA" id="ARBA00022692"/>
    </source>
</evidence>
<protein>
    <submittedName>
        <fullName evidence="8">Uncharacterized protein</fullName>
    </submittedName>
</protein>
<dbReference type="PANTHER" id="PTHR34975:SF2">
    <property type="entry name" value="SPORE GERMINATION PROTEIN A2"/>
    <property type="match status" value="1"/>
</dbReference>
<dbReference type="OrthoDB" id="2381278at2"/>
<dbReference type="AlphaFoldDB" id="A0A3G9JF45"/>
<name>A0A3G9JF45_9BACL</name>
<reference evidence="8 9" key="1">
    <citation type="submission" date="2018-11" db="EMBL/GenBank/DDBJ databases">
        <title>Complete genome sequence of Paenibacillus baekrokdamisoli strain KCTC 33723.</title>
        <authorList>
            <person name="Kang S.W."/>
            <person name="Lee K.C."/>
            <person name="Kim K.K."/>
            <person name="Kim J.S."/>
            <person name="Kim D.S."/>
            <person name="Ko S.H."/>
            <person name="Yang S.H."/>
            <person name="Lee J.S."/>
        </authorList>
    </citation>
    <scope>NUCLEOTIDE SEQUENCE [LARGE SCALE GENOMIC DNA]</scope>
    <source>
        <strain evidence="8 9">KCTC 33723</strain>
    </source>
</reference>
<evidence type="ECO:0000256" key="3">
    <source>
        <dbReference type="ARBA" id="ARBA00022448"/>
    </source>
</evidence>
<dbReference type="KEGG" id="pbk:Back11_49380"/>
<evidence type="ECO:0000256" key="1">
    <source>
        <dbReference type="ARBA" id="ARBA00004141"/>
    </source>
</evidence>
<evidence type="ECO:0000256" key="6">
    <source>
        <dbReference type="ARBA" id="ARBA00022989"/>
    </source>
</evidence>
<dbReference type="PANTHER" id="PTHR34975">
    <property type="entry name" value="SPORE GERMINATION PROTEIN A2"/>
    <property type="match status" value="1"/>
</dbReference>
<gene>
    <name evidence="8" type="ORF">Back11_49380</name>
</gene>
<dbReference type="Proteomes" id="UP000275368">
    <property type="component" value="Chromosome"/>
</dbReference>
<keyword evidence="5" id="KW-0812">Transmembrane</keyword>
<dbReference type="Pfam" id="PF03845">
    <property type="entry name" value="Spore_permease"/>
    <property type="match status" value="1"/>
</dbReference>
<keyword evidence="4" id="KW-0309">Germination</keyword>
<evidence type="ECO:0000256" key="4">
    <source>
        <dbReference type="ARBA" id="ARBA00022544"/>
    </source>
</evidence>
<evidence type="ECO:0000256" key="2">
    <source>
        <dbReference type="ARBA" id="ARBA00007998"/>
    </source>
</evidence>
<dbReference type="InterPro" id="IPR004761">
    <property type="entry name" value="Spore_GerAB"/>
</dbReference>
<dbReference type="GO" id="GO:0016020">
    <property type="term" value="C:membrane"/>
    <property type="evidence" value="ECO:0007669"/>
    <property type="project" value="UniProtKB-SubCell"/>
</dbReference>
<keyword evidence="3" id="KW-0813">Transport</keyword>
<organism evidence="8 9">
    <name type="scientific">Paenibacillus baekrokdamisoli</name>
    <dbReference type="NCBI Taxonomy" id="1712516"/>
    <lineage>
        <taxon>Bacteria</taxon>
        <taxon>Bacillati</taxon>
        <taxon>Bacillota</taxon>
        <taxon>Bacilli</taxon>
        <taxon>Bacillales</taxon>
        <taxon>Paenibacillaceae</taxon>
        <taxon>Paenibacillus</taxon>
    </lineage>
</organism>
<comment type="similarity">
    <text evidence="2">Belongs to the amino acid-polyamine-organocation (APC) superfamily. Spore germination protein (SGP) (TC 2.A.3.9) family.</text>
</comment>
<comment type="subcellular location">
    <subcellularLocation>
        <location evidence="1">Membrane</location>
        <topology evidence="1">Multi-pass membrane protein</topology>
    </subcellularLocation>
</comment>
<proteinExistence type="inferred from homology"/>
<keyword evidence="9" id="KW-1185">Reference proteome</keyword>
<evidence type="ECO:0000256" key="7">
    <source>
        <dbReference type="ARBA" id="ARBA00023136"/>
    </source>
</evidence>
<keyword evidence="6" id="KW-1133">Transmembrane helix</keyword>
<dbReference type="EMBL" id="AP019308">
    <property type="protein sequence ID" value="BBH23593.1"/>
    <property type="molecule type" value="Genomic_DNA"/>
</dbReference>
<accession>A0A3G9JF45</accession>
<keyword evidence="7" id="KW-0472">Membrane</keyword>
<evidence type="ECO:0000313" key="8">
    <source>
        <dbReference type="EMBL" id="BBH23593.1"/>
    </source>
</evidence>
<evidence type="ECO:0000313" key="9">
    <source>
        <dbReference type="Proteomes" id="UP000275368"/>
    </source>
</evidence>
<dbReference type="GO" id="GO:0009847">
    <property type="term" value="P:spore germination"/>
    <property type="evidence" value="ECO:0007669"/>
    <property type="project" value="InterPro"/>
</dbReference>
<dbReference type="RefSeq" id="WP_125663226.1">
    <property type="nucleotide sequence ID" value="NZ_AP019308.1"/>
</dbReference>